<dbReference type="Pfam" id="PF13718">
    <property type="entry name" value="GNAT_acetyltr_2"/>
    <property type="match status" value="2"/>
</dbReference>
<feature type="domain" description="TmcA/NAT10 N-terminal" evidence="14">
    <location>
        <begin position="5"/>
        <end position="160"/>
    </location>
</feature>
<dbReference type="InterPro" id="IPR013562">
    <property type="entry name" value="TmcA/NAT10_N"/>
</dbReference>
<dbReference type="InterPro" id="IPR027417">
    <property type="entry name" value="P-loop_NTPase"/>
</dbReference>
<feature type="domain" description="TcmA/NAT10 helicase" evidence="13">
    <location>
        <begin position="222"/>
        <end position="395"/>
    </location>
</feature>
<keyword evidence="5 12" id="KW-0547">Nucleotide-binding</keyword>
<dbReference type="Gene3D" id="3.40.630.30">
    <property type="match status" value="1"/>
</dbReference>
<evidence type="ECO:0000313" key="16">
    <source>
        <dbReference type="EMBL" id="AKH97927.1"/>
    </source>
</evidence>
<keyword evidence="8 12" id="KW-0012">Acyltransferase</keyword>
<accession>A0A0F7PB32</accession>
<dbReference type="NCBIfam" id="NF041296">
    <property type="entry name" value="RNAactase_tcmA_Halo"/>
    <property type="match status" value="1"/>
</dbReference>
<organism evidence="16 17">
    <name type="scientific">Halanaeroarchaeum sulfurireducens</name>
    <dbReference type="NCBI Taxonomy" id="1604004"/>
    <lineage>
        <taxon>Archaea</taxon>
        <taxon>Methanobacteriati</taxon>
        <taxon>Methanobacteriota</taxon>
        <taxon>Stenosarchaea group</taxon>
        <taxon>Halobacteria</taxon>
        <taxon>Halobacteriales</taxon>
        <taxon>Halobacteriaceae</taxon>
        <taxon>Halanaeroarchaeum</taxon>
    </lineage>
</organism>
<reference evidence="16 17" key="1">
    <citation type="journal article" date="2015" name="ISME J.">
        <title>Elemental sulfur and acetate can support life of a novel strictly anaerobic haloarchaeon.</title>
        <authorList>
            <person name="Sorokin D.Y."/>
            <person name="Kublanov I.V."/>
            <person name="Gavrilov S.N."/>
            <person name="Rojo D."/>
            <person name="Roman P."/>
            <person name="Golyshin P.N."/>
            <person name="Slepak V.Z."/>
            <person name="Smedile F."/>
            <person name="Ferrer M."/>
            <person name="Messina E."/>
            <person name="La Cono V."/>
            <person name="Yakimov M.M."/>
        </authorList>
    </citation>
    <scope>NUCLEOTIDE SEQUENCE [LARGE SCALE GENOMIC DNA]</scope>
    <source>
        <strain evidence="16 17">HSR2</strain>
    </source>
</reference>
<keyword evidence="1 12" id="KW-0963">Cytoplasm</keyword>
<evidence type="ECO:0000256" key="11">
    <source>
        <dbReference type="ARBA" id="ARBA00049914"/>
    </source>
</evidence>
<dbReference type="InterPro" id="IPR000182">
    <property type="entry name" value="GNAT_dom"/>
</dbReference>
<comment type="function">
    <text evidence="12">Catalyzes the formation of N(4)-acetylcytidine (ac(4)C) at the wobble position of tRNA(Met), by using acetyl-CoA as an acetyl donor and ATP (or GTP).</text>
</comment>
<dbReference type="InterPro" id="IPR053477">
    <property type="entry name" value="tRNA_Cytidine_AcTrnsfr"/>
</dbReference>
<dbReference type="GO" id="GO:0106162">
    <property type="term" value="F:mRNA N-acetyltransferase activity"/>
    <property type="evidence" value="ECO:0007669"/>
    <property type="project" value="RHEA"/>
</dbReference>
<dbReference type="SUPFAM" id="SSF52540">
    <property type="entry name" value="P-loop containing nucleoside triphosphate hydrolases"/>
    <property type="match status" value="1"/>
</dbReference>
<evidence type="ECO:0000256" key="2">
    <source>
        <dbReference type="ARBA" id="ARBA00022555"/>
    </source>
</evidence>
<feature type="binding site" evidence="12">
    <location>
        <position position="204"/>
    </location>
    <ligand>
        <name>ATP</name>
        <dbReference type="ChEBI" id="CHEBI:30616"/>
    </ligand>
</feature>
<feature type="domain" description="N-acetyltransferase" evidence="15">
    <location>
        <begin position="433"/>
        <end position="543"/>
    </location>
</feature>
<comment type="catalytic activity">
    <reaction evidence="12">
        <text>cytidine(34) in elongator tRNA(Met) + acetyl-CoA + ATP + H2O = N(4)-acetylcytidine(34) in elongator tRNA(Met) + ADP + phosphate + CoA + H(+)</text>
        <dbReference type="Rhea" id="RHEA:43788"/>
        <dbReference type="Rhea" id="RHEA-COMP:10693"/>
        <dbReference type="Rhea" id="RHEA-COMP:10694"/>
        <dbReference type="ChEBI" id="CHEBI:15377"/>
        <dbReference type="ChEBI" id="CHEBI:15378"/>
        <dbReference type="ChEBI" id="CHEBI:30616"/>
        <dbReference type="ChEBI" id="CHEBI:43474"/>
        <dbReference type="ChEBI" id="CHEBI:57287"/>
        <dbReference type="ChEBI" id="CHEBI:57288"/>
        <dbReference type="ChEBI" id="CHEBI:74900"/>
        <dbReference type="ChEBI" id="CHEBI:82748"/>
        <dbReference type="ChEBI" id="CHEBI:456216"/>
        <dbReference type="EC" id="2.3.1.193"/>
    </reaction>
</comment>
<feature type="binding site" evidence="12">
    <location>
        <position position="377"/>
    </location>
    <ligand>
        <name>ATP</name>
        <dbReference type="ChEBI" id="CHEBI:30616"/>
    </ligand>
</feature>
<dbReference type="GO" id="GO:0005737">
    <property type="term" value="C:cytoplasm"/>
    <property type="evidence" value="ECO:0007669"/>
    <property type="project" value="UniProtKB-SubCell"/>
</dbReference>
<dbReference type="InterPro" id="IPR007807">
    <property type="entry name" value="TcmA/NAT10_helicase"/>
</dbReference>
<dbReference type="GO" id="GO:1904812">
    <property type="term" value="P:rRNA acetylation involved in maturation of SSU-rRNA"/>
    <property type="evidence" value="ECO:0007669"/>
    <property type="project" value="TreeGrafter"/>
</dbReference>
<dbReference type="GO" id="GO:0005524">
    <property type="term" value="F:ATP binding"/>
    <property type="evidence" value="ECO:0007669"/>
    <property type="project" value="UniProtKB-UniRule"/>
</dbReference>
<dbReference type="PANTHER" id="PTHR10925">
    <property type="entry name" value="N-ACETYLTRANSFERASE 10"/>
    <property type="match status" value="1"/>
</dbReference>
<dbReference type="Pfam" id="PF08351">
    <property type="entry name" value="TmcA_N"/>
    <property type="match status" value="1"/>
</dbReference>
<evidence type="ECO:0000256" key="1">
    <source>
        <dbReference type="ARBA" id="ARBA00022490"/>
    </source>
</evidence>
<dbReference type="KEGG" id="hsu:HLASF_1444"/>
<evidence type="ECO:0000256" key="9">
    <source>
        <dbReference type="ARBA" id="ARBA00049883"/>
    </source>
</evidence>
<keyword evidence="3 12" id="KW-0808">Transferase</keyword>
<dbReference type="GO" id="GO:0000049">
    <property type="term" value="F:tRNA binding"/>
    <property type="evidence" value="ECO:0007669"/>
    <property type="project" value="UniProtKB-UniRule"/>
</dbReference>
<dbReference type="SUPFAM" id="SSF55729">
    <property type="entry name" value="Acyl-CoA N-acyltransferases (Nat)"/>
    <property type="match status" value="1"/>
</dbReference>
<dbReference type="EC" id="2.3.1.193" evidence="12"/>
<dbReference type="Pfam" id="PF05127">
    <property type="entry name" value="NAT10_TcmA_helicase"/>
    <property type="match status" value="1"/>
</dbReference>
<dbReference type="InterPro" id="IPR024914">
    <property type="entry name" value="tRNA_acetyltr_TmcA"/>
</dbReference>
<comment type="catalytic activity">
    <reaction evidence="10">
        <text>a cytidine in RNA + acetyl-CoA + ATP + H2O = an N(4)-acetylcytidine in RNA + ADP + phosphate + CoA + H(+)</text>
        <dbReference type="Rhea" id="RHEA:82211"/>
        <dbReference type="Rhea" id="RHEA-COMP:15704"/>
        <dbReference type="Rhea" id="RHEA-COMP:19834"/>
        <dbReference type="ChEBI" id="CHEBI:15377"/>
        <dbReference type="ChEBI" id="CHEBI:15378"/>
        <dbReference type="ChEBI" id="CHEBI:30616"/>
        <dbReference type="ChEBI" id="CHEBI:43474"/>
        <dbReference type="ChEBI" id="CHEBI:57287"/>
        <dbReference type="ChEBI" id="CHEBI:57288"/>
        <dbReference type="ChEBI" id="CHEBI:74900"/>
        <dbReference type="ChEBI" id="CHEBI:82748"/>
        <dbReference type="ChEBI" id="CHEBI:456216"/>
    </reaction>
</comment>
<dbReference type="GO" id="GO:0051392">
    <property type="term" value="F:tRNA cytidine N4-acetyltransferase activity"/>
    <property type="evidence" value="ECO:0007669"/>
    <property type="project" value="UniProtKB-UniRule"/>
</dbReference>
<protein>
    <recommendedName>
        <fullName evidence="12">tRNA(Met) cytidine acetyltransferase TmcA</fullName>
        <ecNumber evidence="12">2.3.1.193</ecNumber>
    </recommendedName>
</protein>
<dbReference type="AlphaFoldDB" id="A0A0F7PB32"/>
<proteinExistence type="inferred from homology"/>
<evidence type="ECO:0000256" key="10">
    <source>
        <dbReference type="ARBA" id="ARBA00049889"/>
    </source>
</evidence>
<dbReference type="GO" id="GO:0051391">
    <property type="term" value="P:tRNA acetylation"/>
    <property type="evidence" value="ECO:0007669"/>
    <property type="project" value="UniProtKB-UniRule"/>
</dbReference>
<comment type="similarity">
    <text evidence="12">Belongs to the TmcA family.</text>
</comment>
<evidence type="ECO:0000259" key="15">
    <source>
        <dbReference type="Pfam" id="PF13718"/>
    </source>
</evidence>
<keyword evidence="17" id="KW-1185">Reference proteome</keyword>
<comment type="catalytic activity">
    <reaction evidence="11">
        <text>a cytidine in mRNA + acetyl-CoA + ATP + H2O = an N(4)-acetylcytidine in mRNA + ADP + phosphate + CoA + H(+)</text>
        <dbReference type="Rhea" id="RHEA:58480"/>
        <dbReference type="Rhea" id="RHEA-COMP:15145"/>
        <dbReference type="Rhea" id="RHEA-COMP:15146"/>
        <dbReference type="ChEBI" id="CHEBI:15377"/>
        <dbReference type="ChEBI" id="CHEBI:15378"/>
        <dbReference type="ChEBI" id="CHEBI:30616"/>
        <dbReference type="ChEBI" id="CHEBI:43474"/>
        <dbReference type="ChEBI" id="CHEBI:57287"/>
        <dbReference type="ChEBI" id="CHEBI:57288"/>
        <dbReference type="ChEBI" id="CHEBI:74900"/>
        <dbReference type="ChEBI" id="CHEBI:82748"/>
        <dbReference type="ChEBI" id="CHEBI:456216"/>
    </reaction>
</comment>
<evidence type="ECO:0000313" key="17">
    <source>
        <dbReference type="Proteomes" id="UP000069906"/>
    </source>
</evidence>
<feature type="binding site" evidence="12">
    <location>
        <position position="568"/>
    </location>
    <ligand>
        <name>acetyl-CoA</name>
        <dbReference type="ChEBI" id="CHEBI:57288"/>
    </ligand>
</feature>
<keyword evidence="6 12" id="KW-0067">ATP-binding</keyword>
<gene>
    <name evidence="12" type="primary">tmcA</name>
    <name evidence="16" type="ORF">HLASF_1444</name>
</gene>
<dbReference type="Gene3D" id="3.40.50.300">
    <property type="entry name" value="P-loop containing nucleotide triphosphate hydrolases"/>
    <property type="match status" value="1"/>
</dbReference>
<name>A0A0F7PB32_9EURY</name>
<evidence type="ECO:0000259" key="13">
    <source>
        <dbReference type="Pfam" id="PF05127"/>
    </source>
</evidence>
<comment type="catalytic activity">
    <reaction evidence="9">
        <text>a cytidine in tRNA + acetyl-CoA + ATP + H2O = an N(4)-acetylcytidine in tRNA + ADP + phosphate + CoA + H(+)</text>
        <dbReference type="Rhea" id="RHEA:53876"/>
        <dbReference type="Rhea" id="RHEA-COMP:13670"/>
        <dbReference type="Rhea" id="RHEA-COMP:13671"/>
        <dbReference type="ChEBI" id="CHEBI:15377"/>
        <dbReference type="ChEBI" id="CHEBI:15378"/>
        <dbReference type="ChEBI" id="CHEBI:30616"/>
        <dbReference type="ChEBI" id="CHEBI:43474"/>
        <dbReference type="ChEBI" id="CHEBI:57287"/>
        <dbReference type="ChEBI" id="CHEBI:57288"/>
        <dbReference type="ChEBI" id="CHEBI:74900"/>
        <dbReference type="ChEBI" id="CHEBI:82748"/>
        <dbReference type="ChEBI" id="CHEBI:456216"/>
    </reaction>
</comment>
<evidence type="ECO:0000256" key="3">
    <source>
        <dbReference type="ARBA" id="ARBA00022679"/>
    </source>
</evidence>
<feature type="binding site" evidence="12">
    <location>
        <begin position="523"/>
        <end position="525"/>
    </location>
    <ligand>
        <name>acetyl-CoA</name>
        <dbReference type="ChEBI" id="CHEBI:57288"/>
    </ligand>
</feature>
<keyword evidence="7 12" id="KW-0694">RNA-binding</keyword>
<evidence type="ECO:0000256" key="4">
    <source>
        <dbReference type="ARBA" id="ARBA00022694"/>
    </source>
</evidence>
<dbReference type="GO" id="GO:0002101">
    <property type="term" value="P:tRNA wobble cytosine modification"/>
    <property type="evidence" value="ECO:0007669"/>
    <property type="project" value="UniProtKB-UniRule"/>
</dbReference>
<feature type="domain" description="N-acetyltransferase" evidence="15">
    <location>
        <begin position="544"/>
        <end position="595"/>
    </location>
</feature>
<evidence type="ECO:0000256" key="5">
    <source>
        <dbReference type="ARBA" id="ARBA00022741"/>
    </source>
</evidence>
<evidence type="ECO:0000259" key="14">
    <source>
        <dbReference type="Pfam" id="PF08351"/>
    </source>
</evidence>
<comment type="subcellular location">
    <subcellularLocation>
        <location evidence="12">Cytoplasm</location>
    </subcellularLocation>
</comment>
<dbReference type="EMBL" id="CP008874">
    <property type="protein sequence ID" value="AKH97927.1"/>
    <property type="molecule type" value="Genomic_DNA"/>
</dbReference>
<dbReference type="GO" id="GO:1990883">
    <property type="term" value="F:18S rRNA cytidine N-acetyltransferase activity"/>
    <property type="evidence" value="ECO:0007669"/>
    <property type="project" value="TreeGrafter"/>
</dbReference>
<dbReference type="HOGENOM" id="CLU_004652_1_0_2"/>
<keyword evidence="2 12" id="KW-0820">tRNA-binding</keyword>
<evidence type="ECO:0000256" key="7">
    <source>
        <dbReference type="ARBA" id="ARBA00022884"/>
    </source>
</evidence>
<dbReference type="Gene3D" id="3.40.50.11040">
    <property type="match status" value="1"/>
</dbReference>
<dbReference type="PATRIC" id="fig|1604004.4.peg.1510"/>
<dbReference type="InterPro" id="IPR016181">
    <property type="entry name" value="Acyl_CoA_acyltransferase"/>
</dbReference>
<dbReference type="PANTHER" id="PTHR10925:SF5">
    <property type="entry name" value="RNA CYTIDINE ACETYLTRANSFERASE"/>
    <property type="match status" value="1"/>
</dbReference>
<dbReference type="HAMAP" id="MF_01886">
    <property type="entry name" value="tRNA_acetyltr_TmcA"/>
    <property type="match status" value="1"/>
</dbReference>
<sequence>MPMLREAAADLRAEARRTNERRLLVLAGERTAGHRAAEAAISAGGISRESVVAVGSGDGTHFETVPVTRTDSILGTTQAAIVLDCHEACRPNALGRMVGAVDGGGLLVLVVPPLDEWAHRRDDFDEYLAVPPATVEDVDGRFRTRIVRTLRQHRGIAVYDVDAQALQDNGLTDPAPRPAPPPIEVPAGSDFPSAAYDACLTRDQADALRSLEALSTDENGVVIEADRGRGKSSVAGLAAGSFAVAGEDVLVTAPSYRSARAVFARANELCSTLDMLSNDEGESGARVLRTAAGGRVRFERPPAAATLPDSPDVVLVDEAAALPVRVLESFLEAPRVAFTTTVHGYEGAGRGFDVRFRDRLAASEHTVHDVHMGEPIRYAPGDPVEVWAFRALLLDARGAVDPLVSDATPTEASYRALSADELVADEHLLRETFGLLVAAHYRTEPNDLARLLDAPNISVRALLVDGHVVSVALLSREGGLDAETRSAVYEGSRIRGNMIPDVLMSQLRDEAAGEPVGVRVMRIATHAAARNRGFGSRLLAEIRSDVEGVDWLGTGYGATPQLLRFWARNGYGAIHLSTTRNETSGEYSVVMLDPLTDAGERLHARHASWFAARVGHQMHDVLRDVDPDVVRAVLRAVDADPPMDLSRRQWRLVVGAAYGPALYSADPGPFSRLAITHLVSGDPGVLTPREERLLVCKVLQGHSVETVANRLDYPGTSAAMRALGDAYRPLVDAYAPSDVLDERDRYGS</sequence>
<comment type="caution">
    <text evidence="12">Lacks conserved residue(s) required for the propagation of feature annotation.</text>
</comment>
<evidence type="ECO:0000256" key="12">
    <source>
        <dbReference type="HAMAP-Rule" id="MF_01886"/>
    </source>
</evidence>
<dbReference type="InterPro" id="IPR032672">
    <property type="entry name" value="TmcA/NAT10/Kre33"/>
</dbReference>
<evidence type="ECO:0000256" key="6">
    <source>
        <dbReference type="ARBA" id="ARBA00022840"/>
    </source>
</evidence>
<evidence type="ECO:0000256" key="8">
    <source>
        <dbReference type="ARBA" id="ARBA00023315"/>
    </source>
</evidence>
<dbReference type="Proteomes" id="UP000069906">
    <property type="component" value="Chromosome"/>
</dbReference>
<keyword evidence="4 12" id="KW-0819">tRNA processing</keyword>